<sequence>MDCKPIPLESVIIIDDDDDVAGSSSSSSSTGSDVNETTLGVISFHFPYVVDREQRLGIDYDDIIKKIEYSLVRAVIYSVSDDNDSGVDNKMQMHLNDVYADVSVNYIGKNDWLTNNDDEPCHMFECVITVSAENCSQRMMDCLTYISSRLFLFGRGKARIGRYWSSKYGIRVESMDFMRYIIRTLFCVPNKKDN</sequence>
<evidence type="ECO:0000313" key="1">
    <source>
        <dbReference type="EMBL" id="QQD36959.1"/>
    </source>
</evidence>
<organism evidence="1">
    <name type="scientific">Pacific black duck aviadenovirus</name>
    <dbReference type="NCBI Taxonomy" id="2798287"/>
    <lineage>
        <taxon>Viruses</taxon>
        <taxon>Varidnaviria</taxon>
        <taxon>Bamfordvirae</taxon>
        <taxon>Preplasmiviricota</taxon>
        <taxon>Polisuviricotina</taxon>
        <taxon>Pharingeaviricetes</taxon>
        <taxon>Rowavirales</taxon>
        <taxon>Adenoviridae</taxon>
        <taxon>Aviadenovirus</taxon>
    </lineage>
</organism>
<name>A0A7T4S055_9ADEN</name>
<accession>A0A7T4S055</accession>
<dbReference type="EMBL" id="MT894387">
    <property type="protein sequence ID" value="QQD36959.1"/>
    <property type="molecule type" value="Genomic_DNA"/>
</dbReference>
<proteinExistence type="predicted"/>
<protein>
    <submittedName>
        <fullName evidence="1">53K protein</fullName>
    </submittedName>
</protein>
<reference evidence="1" key="1">
    <citation type="journal article" date="2020" name="Sci. Rep.">
        <title>Metagenomic characterisation of additional and novel avian viruses from Australian wild ducks.</title>
        <authorList>
            <person name="Vibin J."/>
            <person name="Chamings A."/>
            <person name="Klaassen M."/>
            <person name="Alexandersen S."/>
        </authorList>
    </citation>
    <scope>NUCLEOTIDE SEQUENCE</scope>
    <source>
        <strain evidence="1">PBDAdV/PBD12.16-AU-2016</strain>
    </source>
</reference>